<feature type="domain" description="TPM" evidence="4">
    <location>
        <begin position="49"/>
        <end position="156"/>
    </location>
</feature>
<dbReference type="Gene3D" id="3.10.310.50">
    <property type="match status" value="1"/>
</dbReference>
<evidence type="ECO:0000313" key="6">
    <source>
        <dbReference type="Proteomes" id="UP000516404"/>
    </source>
</evidence>
<dbReference type="AlphaFoldDB" id="A0A7H2BFN2"/>
<evidence type="ECO:0000256" key="1">
    <source>
        <dbReference type="SAM" id="Coils"/>
    </source>
</evidence>
<gene>
    <name evidence="5" type="ORF">IDM49_04230</name>
</gene>
<dbReference type="EMBL" id="CP061539">
    <property type="protein sequence ID" value="QNV38478.1"/>
    <property type="molecule type" value="Genomic_DNA"/>
</dbReference>
<dbReference type="InterPro" id="IPR007621">
    <property type="entry name" value="TPM_dom"/>
</dbReference>
<dbReference type="Proteomes" id="UP000516404">
    <property type="component" value="Chromosome"/>
</dbReference>
<keyword evidence="6" id="KW-1185">Reference proteome</keyword>
<name>A0A7H2BFN2_9MICC</name>
<dbReference type="KEGG" id="rter:IDM49_04230"/>
<feature type="region of interest" description="Disordered" evidence="2">
    <location>
        <begin position="199"/>
        <end position="220"/>
    </location>
</feature>
<dbReference type="RefSeq" id="WP_190725136.1">
    <property type="nucleotide sequence ID" value="NZ_CP061539.1"/>
</dbReference>
<feature type="signal peptide" evidence="3">
    <location>
        <begin position="1"/>
        <end position="28"/>
    </location>
</feature>
<evidence type="ECO:0000256" key="2">
    <source>
        <dbReference type="SAM" id="MobiDB-lite"/>
    </source>
</evidence>
<evidence type="ECO:0000259" key="4">
    <source>
        <dbReference type="Pfam" id="PF04536"/>
    </source>
</evidence>
<feature type="chain" id="PRO_5028902287" evidence="3">
    <location>
        <begin position="29"/>
        <end position="674"/>
    </location>
</feature>
<evidence type="ECO:0000256" key="3">
    <source>
        <dbReference type="SAM" id="SignalP"/>
    </source>
</evidence>
<feature type="coiled-coil region" evidence="1">
    <location>
        <begin position="342"/>
        <end position="444"/>
    </location>
</feature>
<dbReference type="GeneID" id="96623432"/>
<accession>A0A7H2BFN2</accession>
<organism evidence="5 6">
    <name type="scientific">Rothia terrae</name>
    <dbReference type="NCBI Taxonomy" id="396015"/>
    <lineage>
        <taxon>Bacteria</taxon>
        <taxon>Bacillati</taxon>
        <taxon>Actinomycetota</taxon>
        <taxon>Actinomycetes</taxon>
        <taxon>Micrococcales</taxon>
        <taxon>Micrococcaceae</taxon>
        <taxon>Rothia</taxon>
    </lineage>
</organism>
<keyword evidence="1" id="KW-0175">Coiled coil</keyword>
<proteinExistence type="predicted"/>
<feature type="coiled-coil region" evidence="1">
    <location>
        <begin position="515"/>
        <end position="571"/>
    </location>
</feature>
<protein>
    <submittedName>
        <fullName evidence="5">TPM domain-containing protein</fullName>
    </submittedName>
</protein>
<keyword evidence="3" id="KW-0732">Signal</keyword>
<dbReference type="Pfam" id="PF04536">
    <property type="entry name" value="TPM_phosphatase"/>
    <property type="match status" value="1"/>
</dbReference>
<reference evidence="5 6" key="1">
    <citation type="submission" date="2020-09" db="EMBL/GenBank/DDBJ databases">
        <title>Investigation of environmental microbes.</title>
        <authorList>
            <person name="Ou Y."/>
            <person name="Kang Q."/>
        </authorList>
    </citation>
    <scope>NUCLEOTIDE SEQUENCE [LARGE SCALE GENOMIC DNA]</scope>
    <source>
        <strain evidence="5 6">KJZ-14</strain>
    </source>
</reference>
<sequence>MTPKSSHRTLFASLAALGLMALPTAAFAEAPMDLDPGVRILDTTKALGNTSTLQSDIDQLATNEHVNLFVVTVDSFESPTNSQQWADQFAKLNNLGTNDAVLVIATQDRQAYFTAGGNGVLSQTQQEEIYNDYIFPKLRSSDYAGAAEAALEGIDAKLSGTSSSSANNSSDGGVGTGVATLVGVGAVAAGGAYLATRGRRKKKSYAPQQGNSQPYANGAPLPPLEDLRKQAGALLIQTDDAIAHSEQEIEFARAQYGEEQVAPFVTAIAEAKQHMQRSFQLQKQLDDDIPDTEQDQRAWLGEIIARSQDAQKSLNEQNENFSALRKLEQNAPAAIDHAERTIANVEASFPEAQQTLDQLQRDYAPSASEHVSDNIDQARSRLNFARTTLAEARTLVDTNRSEAIIKLRAAEEAENQAQGLLNAIRNLKIELAQAQESLNQALLIAARDVAQAQEYSRHGGNTAELASAAAGVNAVLDEIRASSANGKSDPLALTERLQAVRSDLDRALGTVREVNDQQNAARQNLQHALISAQAQVSTASDYVWARRGGVRQDARTCLREAERHLQDAQALQNTDAVTALSHANDAIRLASEAQRIAQNDVDDFNRYGGGGGRGVDFNSAMLGGILLGGILNGGNHGGFGGGWGGGGSFGGGGFGGGDFGGGGWGDGGGAGGNF</sequence>
<feature type="compositionally biased region" description="Polar residues" evidence="2">
    <location>
        <begin position="206"/>
        <end position="215"/>
    </location>
</feature>
<evidence type="ECO:0000313" key="5">
    <source>
        <dbReference type="EMBL" id="QNV38478.1"/>
    </source>
</evidence>